<feature type="compositionally biased region" description="Low complexity" evidence="2">
    <location>
        <begin position="132"/>
        <end position="143"/>
    </location>
</feature>
<feature type="region of interest" description="Disordered" evidence="2">
    <location>
        <begin position="311"/>
        <end position="524"/>
    </location>
</feature>
<feature type="compositionally biased region" description="Polar residues" evidence="2">
    <location>
        <begin position="1145"/>
        <end position="1154"/>
    </location>
</feature>
<feature type="region of interest" description="Disordered" evidence="2">
    <location>
        <begin position="1258"/>
        <end position="1319"/>
    </location>
</feature>
<reference evidence="4" key="1">
    <citation type="submission" date="2025-08" db="UniProtKB">
        <authorList>
            <consortium name="RefSeq"/>
        </authorList>
    </citation>
    <scope>IDENTIFICATION</scope>
</reference>
<feature type="region of interest" description="Disordered" evidence="2">
    <location>
        <begin position="607"/>
        <end position="696"/>
    </location>
</feature>
<gene>
    <name evidence="4" type="primary">LOC34619682</name>
</gene>
<feature type="compositionally biased region" description="Basic and acidic residues" evidence="2">
    <location>
        <begin position="1301"/>
        <end position="1319"/>
    </location>
</feature>
<evidence type="ECO:0000313" key="3">
    <source>
        <dbReference type="Proteomes" id="UP000515125"/>
    </source>
</evidence>
<dbReference type="RefSeq" id="XP_026191207.1">
    <property type="nucleotide sequence ID" value="XM_026335422.1"/>
</dbReference>
<dbReference type="GeneID" id="34619682"/>
<feature type="region of interest" description="Disordered" evidence="2">
    <location>
        <begin position="213"/>
        <end position="277"/>
    </location>
</feature>
<feature type="compositionally biased region" description="Polar residues" evidence="2">
    <location>
        <begin position="657"/>
        <end position="667"/>
    </location>
</feature>
<feature type="compositionally biased region" description="Basic and acidic residues" evidence="2">
    <location>
        <begin position="550"/>
        <end position="566"/>
    </location>
</feature>
<feature type="compositionally biased region" description="Basic and acidic residues" evidence="2">
    <location>
        <begin position="336"/>
        <end position="346"/>
    </location>
</feature>
<feature type="region of interest" description="Disordered" evidence="2">
    <location>
        <begin position="1520"/>
        <end position="1541"/>
    </location>
</feature>
<feature type="region of interest" description="Disordered" evidence="2">
    <location>
        <begin position="856"/>
        <end position="900"/>
    </location>
</feature>
<sequence length="1541" mass="167605">MDALGSSSRAGVEGGGQQQSFLRVSKRLRRGAGDTAAAAADPHTSPRRFPRVLGRTGKSQRAAATPGLPPGNTAAAGANSAHTAAVEGAAVALEEAAPQTTAKAVAAPDAQRASKTQPLVKATQGVRHPVQSEMEAAAASGAEPQQDSRFSRRAVASGGPCGERGPRGPPQNSGDLESPDSSPAANLHYNPSASTKTSWHTIFRSIFPSRKSASKQHQYLQQQQREQQQEQQQELEHQLEQNQQEQHQSCRAMLSDSKHPPSGPPEPVFEGNAASPCGRTSEEALAAACCHNSSDSCRLCEGVPAREIDAAGNIEKLHSPMGSATSTRRFRRFHKHSEESPKKDAGLVHQSQEPPQYRCQQNASSPADTQPNDAHEPPARSTQDLEQQQQQEQQHSKPSSSERRRLPTESASFVALSTSSNSTSSKQRETGSQRPREKTQAEAHLLWEEATIRHPEQHPRYGGKEASTLLPEASPPFLPYGHPEHEAPQNGEPHEHQPKQTQQDWRPPESQQQPVHSPRISMLERQVCLVKRHRTCHEQRRDQAQQPQQVREKQQRTSRRISGEQEKPFAEALARDLVQEQQQQQQHLDPQQEPDQQRELGKLKLLPAVGQSSRSVTLHGSTHSSPRMSLIERQSQLIARQKQEQKQRQLNKPHPSCQGSQSGSPRTSRPLLPAFPQQRQQQLRGPSTLPGSPSQDRVSLIERQAFLLQRQKEERQAQQQRKREQHLLQQQKQFLQQIQHRHALQQYALRRRSNSYLVLAQTSAAAIKRASEAGAAAIRAAKDAAAASHNFLGALLLPSSNSTISAKAVLATAASASNKDPAAFAHQDVTAEGIVGVRTATYPGAALADEDTYRTPVLSTSSTPEENCRLDPTRSDSSPALIATESQPERRSLNDAAAARATEQAQHCRTALRAATPLSGEIAATELPRRTGKAVASAAARLLGGGSFCREEGSIYFGKRRSSCRSYPDDGGTHFTGCCCSDKSAATRRQAAHRNCQRLAGIATAPSHPHRRWQWQLQTHNRYSTVSRRLSANSYLQGFSRGVHRNPRAAQRLVDSGGYSRWTGDPTPHSAAAAVQTVDTSGASYSSEKPALELADSAGSVRVVPVEDKTAAPNGVAEDIEKAAAHSRGAGAENAAGATTGEATPSFTITQVSPSPKALAPAETTADSASATASRPEPRAASFARGAVVLTPAAGRGDTLQDGCCSPPPSVRSNRLECSDTSEKAPTGSAQAPSAAKEGASQLSGFFPSIALATQPSRSWQTAAAPTTSTSTAAAATAGNKSAGHSSGRLRPLSQRGRCCQRNEGRRRQQRQQRHDASKVKQLWVAEQQQRQHASLLQQQVRQLHRQVRRLLRQHEGEQQLLLQQMQGGKEQEQRLEGLRVQQEQLLQQLLVQDANVRVALQTLQYLQAEAVESRVPRQQDIAMAPRKQRQMLQQLTSQLWKEQQLLQRSREAYEHELLKLRLEAHLPRQKHTLGHQHTQEGAGMQQRLRRLLQSIGLLGGAEETPAAATTLCATATSASVEAAGRGVAPDARAETAPSRI</sequence>
<feature type="compositionally biased region" description="Low complexity" evidence="2">
    <location>
        <begin position="1129"/>
        <end position="1144"/>
    </location>
</feature>
<protein>
    <submittedName>
        <fullName evidence="4">Uncharacterized protein LOC34619682</fullName>
    </submittedName>
</protein>
<feature type="compositionally biased region" description="Low complexity" evidence="2">
    <location>
        <begin position="1160"/>
        <end position="1174"/>
    </location>
</feature>
<feature type="compositionally biased region" description="Basic and acidic residues" evidence="2">
    <location>
        <begin position="1214"/>
        <end position="1223"/>
    </location>
</feature>
<accession>A0A6P6RUS7</accession>
<feature type="compositionally biased region" description="Polar residues" evidence="2">
    <location>
        <begin position="171"/>
        <end position="198"/>
    </location>
</feature>
<feature type="region of interest" description="Disordered" evidence="2">
    <location>
        <begin position="538"/>
        <end position="566"/>
    </location>
</feature>
<feature type="compositionally biased region" description="Low complexity" evidence="2">
    <location>
        <begin position="96"/>
        <end position="108"/>
    </location>
</feature>
<feature type="region of interest" description="Disordered" evidence="2">
    <location>
        <begin position="1"/>
        <end position="80"/>
    </location>
</feature>
<evidence type="ECO:0000256" key="1">
    <source>
        <dbReference type="SAM" id="Coils"/>
    </source>
</evidence>
<evidence type="ECO:0000313" key="4">
    <source>
        <dbReference type="RefSeq" id="XP_026191207.1"/>
    </source>
</evidence>
<feature type="compositionally biased region" description="Basic and acidic residues" evidence="2">
    <location>
        <begin position="426"/>
        <end position="463"/>
    </location>
</feature>
<feature type="region of interest" description="Disordered" evidence="2">
    <location>
        <begin position="577"/>
        <end position="596"/>
    </location>
</feature>
<feature type="compositionally biased region" description="Polar residues" evidence="2">
    <location>
        <begin position="677"/>
        <end position="696"/>
    </location>
</feature>
<proteinExistence type="predicted"/>
<keyword evidence="3" id="KW-1185">Reference proteome</keyword>
<name>A0A6P6RUS7_9EIME</name>
<feature type="compositionally biased region" description="Low complexity" evidence="2">
    <location>
        <begin position="1262"/>
        <end position="1278"/>
    </location>
</feature>
<feature type="compositionally biased region" description="Polar residues" evidence="2">
    <location>
        <begin position="499"/>
        <end position="515"/>
    </location>
</feature>
<dbReference type="Proteomes" id="UP000515125">
    <property type="component" value="Unplaced"/>
</dbReference>
<feature type="compositionally biased region" description="Low complexity" evidence="2">
    <location>
        <begin position="410"/>
        <end position="425"/>
    </location>
</feature>
<feature type="compositionally biased region" description="Basic and acidic residues" evidence="2">
    <location>
        <begin position="482"/>
        <end position="498"/>
    </location>
</feature>
<feature type="compositionally biased region" description="Low complexity" evidence="2">
    <location>
        <begin position="62"/>
        <end position="80"/>
    </location>
</feature>
<feature type="coiled-coil region" evidence="1">
    <location>
        <begin position="1334"/>
        <end position="1389"/>
    </location>
</feature>
<feature type="compositionally biased region" description="Polar residues" evidence="2">
    <location>
        <begin position="349"/>
        <end position="372"/>
    </location>
</feature>
<feature type="compositionally biased region" description="Low complexity" evidence="2">
    <location>
        <begin position="579"/>
        <end position="594"/>
    </location>
</feature>
<feature type="compositionally biased region" description="Low complexity" evidence="2">
    <location>
        <begin position="216"/>
        <end position="232"/>
    </location>
</feature>
<keyword evidence="1" id="KW-0175">Coiled coil</keyword>
<feature type="compositionally biased region" description="Polar residues" evidence="2">
    <location>
        <begin position="610"/>
        <end position="638"/>
    </location>
</feature>
<evidence type="ECO:0000256" key="2">
    <source>
        <dbReference type="SAM" id="MobiDB-lite"/>
    </source>
</evidence>
<feature type="region of interest" description="Disordered" evidence="2">
    <location>
        <begin position="1123"/>
        <end position="1240"/>
    </location>
</feature>
<organism evidence="3 4">
    <name type="scientific">Cyclospora cayetanensis</name>
    <dbReference type="NCBI Taxonomy" id="88456"/>
    <lineage>
        <taxon>Eukaryota</taxon>
        <taxon>Sar</taxon>
        <taxon>Alveolata</taxon>
        <taxon>Apicomplexa</taxon>
        <taxon>Conoidasida</taxon>
        <taxon>Coccidia</taxon>
        <taxon>Eucoccidiorida</taxon>
        <taxon>Eimeriorina</taxon>
        <taxon>Eimeriidae</taxon>
        <taxon>Cyclospora</taxon>
    </lineage>
</organism>
<feature type="region of interest" description="Disordered" evidence="2">
    <location>
        <begin position="96"/>
        <end position="198"/>
    </location>
</feature>